<dbReference type="EMBL" id="CAFBOZ010000186">
    <property type="protein sequence ID" value="CAB5012185.1"/>
    <property type="molecule type" value="Genomic_DNA"/>
</dbReference>
<protein>
    <submittedName>
        <fullName evidence="2">Unannotated protein</fullName>
    </submittedName>
</protein>
<dbReference type="SUPFAM" id="SSF54909">
    <property type="entry name" value="Dimeric alpha+beta barrel"/>
    <property type="match status" value="1"/>
</dbReference>
<proteinExistence type="predicted"/>
<sequence>MNHVRIAAYDVLTGTSADVVTVLQAPDGMIEIFRQQPGFRSYTVLEIDPITMMSVSIWETHEEAELAVRAAAEWTATHLGARVHRTANYVGDALFWEGVGA</sequence>
<reference evidence="2" key="1">
    <citation type="submission" date="2020-05" db="EMBL/GenBank/DDBJ databases">
        <authorList>
            <person name="Chiriac C."/>
            <person name="Salcher M."/>
            <person name="Ghai R."/>
            <person name="Kavagutti S V."/>
        </authorList>
    </citation>
    <scope>NUCLEOTIDE SEQUENCE</scope>
</reference>
<evidence type="ECO:0000313" key="2">
    <source>
        <dbReference type="EMBL" id="CAB5012185.1"/>
    </source>
</evidence>
<dbReference type="InterPro" id="IPR011008">
    <property type="entry name" value="Dimeric_a/b-barrel"/>
</dbReference>
<organism evidence="2">
    <name type="scientific">freshwater metagenome</name>
    <dbReference type="NCBI Taxonomy" id="449393"/>
    <lineage>
        <taxon>unclassified sequences</taxon>
        <taxon>metagenomes</taxon>
        <taxon>ecological metagenomes</taxon>
    </lineage>
</organism>
<evidence type="ECO:0000313" key="1">
    <source>
        <dbReference type="EMBL" id="CAB4955004.1"/>
    </source>
</evidence>
<accession>A0A6J7Q5C2</accession>
<name>A0A6J7Q5C2_9ZZZZ</name>
<gene>
    <name evidence="1" type="ORF">UFOPK3773_01630</name>
    <name evidence="2" type="ORF">UFOPK3992_01284</name>
</gene>
<dbReference type="EMBL" id="CAFBNF010000209">
    <property type="protein sequence ID" value="CAB4955004.1"/>
    <property type="molecule type" value="Genomic_DNA"/>
</dbReference>
<dbReference type="AlphaFoldDB" id="A0A6J7Q5C2"/>